<reference evidence="1" key="1">
    <citation type="journal article" date="2014" name="Int. J. Syst. Evol. Microbiol.">
        <title>Complete genome sequence of Corynebacterium casei LMG S-19264T (=DSM 44701T), isolated from a smear-ripened cheese.</title>
        <authorList>
            <consortium name="US DOE Joint Genome Institute (JGI-PGF)"/>
            <person name="Walter F."/>
            <person name="Albersmeier A."/>
            <person name="Kalinowski J."/>
            <person name="Ruckert C."/>
        </authorList>
    </citation>
    <scope>NUCLEOTIDE SEQUENCE</scope>
    <source>
        <strain evidence="1">JCM 3302</strain>
    </source>
</reference>
<comment type="caution">
    <text evidence="1">The sequence shown here is derived from an EMBL/GenBank/DDBJ whole genome shotgun (WGS) entry which is preliminary data.</text>
</comment>
<reference evidence="1" key="2">
    <citation type="submission" date="2020-09" db="EMBL/GenBank/DDBJ databases">
        <authorList>
            <person name="Sun Q."/>
            <person name="Ohkuma M."/>
        </authorList>
    </citation>
    <scope>NUCLEOTIDE SEQUENCE</scope>
    <source>
        <strain evidence="1">JCM 3302</strain>
    </source>
</reference>
<dbReference type="Proteomes" id="UP000641386">
    <property type="component" value="Unassembled WGS sequence"/>
</dbReference>
<evidence type="ECO:0000313" key="1">
    <source>
        <dbReference type="EMBL" id="GHF07905.1"/>
    </source>
</evidence>
<proteinExistence type="predicted"/>
<protein>
    <submittedName>
        <fullName evidence="1">Uncharacterized protein</fullName>
    </submittedName>
</protein>
<name>A0A919AII4_9ACTN</name>
<keyword evidence="2" id="KW-1185">Reference proteome</keyword>
<gene>
    <name evidence="1" type="ORF">GCM10014715_74750</name>
</gene>
<dbReference type="EMBL" id="BNBC01000053">
    <property type="protein sequence ID" value="GHF07905.1"/>
    <property type="molecule type" value="Genomic_DNA"/>
</dbReference>
<evidence type="ECO:0000313" key="2">
    <source>
        <dbReference type="Proteomes" id="UP000641386"/>
    </source>
</evidence>
<organism evidence="1 2">
    <name type="scientific">Streptomyces spiralis</name>
    <dbReference type="NCBI Taxonomy" id="66376"/>
    <lineage>
        <taxon>Bacteria</taxon>
        <taxon>Bacillati</taxon>
        <taxon>Actinomycetota</taxon>
        <taxon>Actinomycetes</taxon>
        <taxon>Kitasatosporales</taxon>
        <taxon>Streptomycetaceae</taxon>
        <taxon>Streptomyces</taxon>
    </lineage>
</organism>
<accession>A0A919AII4</accession>
<sequence>MARQLLHTSRVVDPISTAASAAAKTATSALTKRLQSKAGIRLGSREERRQVYARFQTAATASAQAFAAVHLEYQLYSISLGRKRRVVIAPARAHRLAVHLLREQRADHSELVDAYLDLRLAANPAPLEAANEVLNAHSRVLNVGLEAPSEDVSAAVNALVVAQREFADVCRDDLWYLPTWWQAYRPAWWSARRWRRRRSA</sequence>
<dbReference type="AlphaFoldDB" id="A0A919AII4"/>